<dbReference type="PATRIC" id="fig|1121448.10.peg.978"/>
<dbReference type="InterPro" id="IPR036188">
    <property type="entry name" value="FAD/NAD-bd_sf"/>
</dbReference>
<organism evidence="9 10">
    <name type="scientific">Megalodesulfovibrio gigas (strain ATCC 19364 / DSM 1382 / NCIMB 9332 / VKM B-1759)</name>
    <name type="common">Desulfovibrio gigas</name>
    <dbReference type="NCBI Taxonomy" id="1121448"/>
    <lineage>
        <taxon>Bacteria</taxon>
        <taxon>Pseudomonadati</taxon>
        <taxon>Thermodesulfobacteriota</taxon>
        <taxon>Desulfovibrionia</taxon>
        <taxon>Desulfovibrionales</taxon>
        <taxon>Desulfovibrionaceae</taxon>
        <taxon>Megalodesulfovibrio</taxon>
    </lineage>
</organism>
<reference evidence="10" key="2">
    <citation type="submission" date="2013-07" db="EMBL/GenBank/DDBJ databases">
        <authorList>
            <person name="Morais-Silva F.O."/>
            <person name="Rezende A.M."/>
            <person name="Pimentel C."/>
            <person name="Resende D.M."/>
            <person name="Santos C.I."/>
            <person name="Clemente C."/>
            <person name="de Oliveira L.M."/>
            <person name="da Silva S.M."/>
            <person name="Costa D.A."/>
            <person name="Varela-Raposo A."/>
            <person name="Horacio E.C.A."/>
            <person name="Matos M."/>
            <person name="Flores O."/>
            <person name="Ruiz J.C."/>
            <person name="Rodrigues-Pousada C."/>
        </authorList>
    </citation>
    <scope>NUCLEOTIDE SEQUENCE [LARGE SCALE GENOMIC DNA]</scope>
    <source>
        <strain evidence="10">ATCC 19364 / DSM 1382 / NCIMB 9332 / VKM B-1759</strain>
    </source>
</reference>
<feature type="domain" description="FAD/NAD(P)-binding" evidence="7">
    <location>
        <begin position="257"/>
        <end position="541"/>
    </location>
</feature>
<dbReference type="CDD" id="cd02973">
    <property type="entry name" value="TRX_GRX_like"/>
    <property type="match status" value="1"/>
</dbReference>
<dbReference type="InterPro" id="IPR050097">
    <property type="entry name" value="Ferredoxin-NADP_redctase_2"/>
</dbReference>
<feature type="domain" description="Thioredoxin-like fold" evidence="8">
    <location>
        <begin position="146"/>
        <end position="223"/>
    </location>
</feature>
<evidence type="ECO:0000259" key="8">
    <source>
        <dbReference type="Pfam" id="PF13192"/>
    </source>
</evidence>
<keyword evidence="5" id="KW-1015">Disulfide bond</keyword>
<gene>
    <name evidence="9" type="ORF">DGI_0974</name>
</gene>
<dbReference type="PRINTS" id="PR00368">
    <property type="entry name" value="FADPNR"/>
</dbReference>
<dbReference type="InterPro" id="IPR023753">
    <property type="entry name" value="FAD/NAD-binding_dom"/>
</dbReference>
<dbReference type="Proteomes" id="UP000016587">
    <property type="component" value="Chromosome"/>
</dbReference>
<keyword evidence="10" id="KW-1185">Reference proteome</keyword>
<dbReference type="PANTHER" id="PTHR48105">
    <property type="entry name" value="THIOREDOXIN REDUCTASE 1-RELATED-RELATED"/>
    <property type="match status" value="1"/>
</dbReference>
<evidence type="ECO:0000313" key="9">
    <source>
        <dbReference type="EMBL" id="AGW12853.1"/>
    </source>
</evidence>
<sequence>MSPFFSKKNDTPAEDAWFLPEDARKALLETFKALRDDVPLEVFTREGENDPYNDFLRKFVRDLGRLDAKIKPVYHTLDSDRARELQVTFSPTLCVVPGKYSLRYLGAPLGEEGRSFIQAILLASSGESHLSATSRQILKQLDEPRQVRVFVNPGCPYCPGQVFNAFKAAVERPDLVRAECVDSAQHTALADEYHISSVPHTIINDELHLLGLEQEEQFLVELVSLQSAQQILGDDEHEHEHDHDHAHHHHPPVEQVDVVIIGSGPAGLTAGIYCVRSGLKTVILEKLVVGGAVAITPVVENYPGFANIPGKKLMDIMAEHARGYCDIREGEEVEEIKLGKQVEIHTNRGIYATRAVLLCTGASWKKIGAVGEDTYSGFGVSYCSSCDGYLYRDRTVAVVGGGNSALTDALHLKNLGADVTIIHRRETFRAQQHLQDSVAKAGIPVLWNKEVLEILGKDNRVTGARLRDTVTAEETSLTLDGVFAAVGVSPNTALAQDLGVQLDEHGFIQVDRSMRTNIPRVYAAGDVTGGVQQIVTAIGEGSVAALSAFEDLAHPYWVQPKR</sequence>
<dbReference type="STRING" id="1121448.DGI_0974"/>
<dbReference type="AlphaFoldDB" id="T2G985"/>
<proteinExistence type="inferred from homology"/>
<dbReference type="PRINTS" id="PR00469">
    <property type="entry name" value="PNDRDTASEII"/>
</dbReference>
<evidence type="ECO:0000259" key="7">
    <source>
        <dbReference type="Pfam" id="PF07992"/>
    </source>
</evidence>
<dbReference type="EMBL" id="CP006585">
    <property type="protein sequence ID" value="AGW12853.1"/>
    <property type="molecule type" value="Genomic_DNA"/>
</dbReference>
<evidence type="ECO:0000256" key="4">
    <source>
        <dbReference type="ARBA" id="ARBA00023002"/>
    </source>
</evidence>
<dbReference type="Pfam" id="PF07992">
    <property type="entry name" value="Pyr_redox_2"/>
    <property type="match status" value="1"/>
</dbReference>
<reference evidence="9 10" key="1">
    <citation type="journal article" date="2013" name="J. Bacteriol.">
        <title>Roles of HynAB and Ech, the only two hydrogenases found in the model sulfate reducer Desulfovibrio gigas.</title>
        <authorList>
            <person name="Morais-Silva F.O."/>
            <person name="Santos C.I."/>
            <person name="Rodrigues R."/>
            <person name="Pereira I.A."/>
            <person name="Rodrigues-Pousada C."/>
        </authorList>
    </citation>
    <scope>NUCLEOTIDE SEQUENCE [LARGE SCALE GENOMIC DNA]</scope>
    <source>
        <strain evidence="10">ATCC 19364 / DSM 1382 / NCIMB 9332 / VKM B-1759</strain>
    </source>
</reference>
<dbReference type="SUPFAM" id="SSF51905">
    <property type="entry name" value="FAD/NAD(P)-binding domain"/>
    <property type="match status" value="1"/>
</dbReference>
<evidence type="ECO:0000256" key="5">
    <source>
        <dbReference type="ARBA" id="ARBA00023157"/>
    </source>
</evidence>
<protein>
    <submittedName>
        <fullName evidence="9">Putative pyridine nucleotide-disulfide oxidoreductase family protein</fullName>
    </submittedName>
</protein>
<keyword evidence="6" id="KW-0676">Redox-active center</keyword>
<keyword evidence="3" id="KW-0274">FAD</keyword>
<dbReference type="eggNOG" id="COG0492">
    <property type="taxonomic scope" value="Bacteria"/>
</dbReference>
<keyword evidence="4" id="KW-0560">Oxidoreductase</keyword>
<dbReference type="eggNOG" id="COG0526">
    <property type="taxonomic scope" value="Bacteria"/>
</dbReference>
<comment type="similarity">
    <text evidence="1">Belongs to the class-II pyridine nucleotide-disulfide oxidoreductase family.</text>
</comment>
<accession>T2G985</accession>
<dbReference type="Pfam" id="PF13192">
    <property type="entry name" value="Thioredoxin_3"/>
    <property type="match status" value="1"/>
</dbReference>
<dbReference type="Gene3D" id="3.50.50.60">
    <property type="entry name" value="FAD/NAD(P)-binding domain"/>
    <property type="match status" value="2"/>
</dbReference>
<evidence type="ECO:0000256" key="2">
    <source>
        <dbReference type="ARBA" id="ARBA00022630"/>
    </source>
</evidence>
<dbReference type="SUPFAM" id="SSF52833">
    <property type="entry name" value="Thioredoxin-like"/>
    <property type="match status" value="2"/>
</dbReference>
<dbReference type="InterPro" id="IPR036249">
    <property type="entry name" value="Thioredoxin-like_sf"/>
</dbReference>
<dbReference type="Gene3D" id="3.40.30.80">
    <property type="match status" value="1"/>
</dbReference>
<dbReference type="InterPro" id="IPR012336">
    <property type="entry name" value="Thioredoxin-like_fold"/>
</dbReference>
<evidence type="ECO:0000256" key="6">
    <source>
        <dbReference type="ARBA" id="ARBA00023284"/>
    </source>
</evidence>
<evidence type="ECO:0000313" key="10">
    <source>
        <dbReference type="Proteomes" id="UP000016587"/>
    </source>
</evidence>
<name>T2G985_MEGG1</name>
<dbReference type="PROSITE" id="PS00573">
    <property type="entry name" value="PYRIDINE_REDOX_2"/>
    <property type="match status" value="1"/>
</dbReference>
<keyword evidence="2" id="KW-0285">Flavoprotein</keyword>
<dbReference type="HOGENOM" id="CLU_031864_4_2_7"/>
<evidence type="ECO:0000256" key="3">
    <source>
        <dbReference type="ARBA" id="ARBA00022827"/>
    </source>
</evidence>
<dbReference type="InterPro" id="IPR008255">
    <property type="entry name" value="Pyr_nucl-diS_OxRdtase_2_AS"/>
</dbReference>
<dbReference type="GO" id="GO:0016668">
    <property type="term" value="F:oxidoreductase activity, acting on a sulfur group of donors, NAD(P) as acceptor"/>
    <property type="evidence" value="ECO:0007669"/>
    <property type="project" value="UniProtKB-ARBA"/>
</dbReference>
<dbReference type="KEGG" id="dgg:DGI_0974"/>
<dbReference type="RefSeq" id="WP_021759575.1">
    <property type="nucleotide sequence ID" value="NC_022444.1"/>
</dbReference>
<evidence type="ECO:0000256" key="1">
    <source>
        <dbReference type="ARBA" id="ARBA00009333"/>
    </source>
</evidence>
<dbReference type="OrthoDB" id="9806179at2"/>